<dbReference type="NCBIfam" id="TIGR02116">
    <property type="entry name" value="toxin_Txe_YoeB"/>
    <property type="match status" value="1"/>
</dbReference>
<evidence type="ECO:0000256" key="4">
    <source>
        <dbReference type="ARBA" id="ARBA00022759"/>
    </source>
</evidence>
<sequence>MSGPVAPDAVPTSTGRSEDCVHWQTADPQILERLNRLIDDTLRDPYAGMGKPEPLKHALAGARSRRITGEHRLVCLPKDGEVIVLQARCHYG</sequence>
<evidence type="ECO:0000313" key="10">
    <source>
        <dbReference type="Proteomes" id="UP001552594"/>
    </source>
</evidence>
<evidence type="ECO:0000256" key="1">
    <source>
        <dbReference type="ARBA" id="ARBA00008172"/>
    </source>
</evidence>
<dbReference type="InterPro" id="IPR035093">
    <property type="entry name" value="RelE/ParE_toxin_dom_sf"/>
</dbReference>
<accession>A0ABV3JQ01</accession>
<evidence type="ECO:0000256" key="5">
    <source>
        <dbReference type="ARBA" id="ARBA00022801"/>
    </source>
</evidence>
<dbReference type="RefSeq" id="WP_109281916.1">
    <property type="nucleotide sequence ID" value="NZ_JBFAUK010000001.1"/>
</dbReference>
<evidence type="ECO:0000256" key="7">
    <source>
        <dbReference type="ARBA" id="ARBA00050056"/>
    </source>
</evidence>
<name>A0ABV3JQ01_STRON</name>
<gene>
    <name evidence="9" type="ORF">AB0L16_00600</name>
</gene>
<comment type="caution">
    <text evidence="9">The sequence shown here is derived from an EMBL/GenBank/DDBJ whole genome shotgun (WGS) entry which is preliminary data.</text>
</comment>
<reference evidence="9 10" key="1">
    <citation type="submission" date="2024-06" db="EMBL/GenBank/DDBJ databases">
        <title>The Natural Products Discovery Center: Release of the First 8490 Sequenced Strains for Exploring Actinobacteria Biosynthetic Diversity.</title>
        <authorList>
            <person name="Kalkreuter E."/>
            <person name="Kautsar S.A."/>
            <person name="Yang D."/>
            <person name="Bader C.D."/>
            <person name="Teijaro C.N."/>
            <person name="Fluegel L."/>
            <person name="Davis C.M."/>
            <person name="Simpson J.R."/>
            <person name="Lauterbach L."/>
            <person name="Steele A.D."/>
            <person name="Gui C."/>
            <person name="Meng S."/>
            <person name="Li G."/>
            <person name="Viehrig K."/>
            <person name="Ye F."/>
            <person name="Su P."/>
            <person name="Kiefer A.F."/>
            <person name="Nichols A."/>
            <person name="Cepeda A.J."/>
            <person name="Yan W."/>
            <person name="Fan B."/>
            <person name="Jiang Y."/>
            <person name="Adhikari A."/>
            <person name="Zheng C.-J."/>
            <person name="Schuster L."/>
            <person name="Cowan T.M."/>
            <person name="Smanski M.J."/>
            <person name="Chevrette M.G."/>
            <person name="De Carvalho L.P.S."/>
            <person name="Shen B."/>
        </authorList>
    </citation>
    <scope>NUCLEOTIDE SEQUENCE [LARGE SCALE GENOMIC DNA]</scope>
    <source>
        <strain evidence="9 10">NPDC052347</strain>
    </source>
</reference>
<keyword evidence="10" id="KW-1185">Reference proteome</keyword>
<comment type="similarity">
    <text evidence="1">Belongs to the YoeB family.</text>
</comment>
<dbReference type="Pfam" id="PF06769">
    <property type="entry name" value="YoeB_toxin"/>
    <property type="match status" value="1"/>
</dbReference>
<evidence type="ECO:0000256" key="2">
    <source>
        <dbReference type="ARBA" id="ARBA00022649"/>
    </source>
</evidence>
<organism evidence="9 10">
    <name type="scientific">Streptomyces orinoci</name>
    <name type="common">Streptoverticillium orinoci</name>
    <dbReference type="NCBI Taxonomy" id="67339"/>
    <lineage>
        <taxon>Bacteria</taxon>
        <taxon>Bacillati</taxon>
        <taxon>Actinomycetota</taxon>
        <taxon>Actinomycetes</taxon>
        <taxon>Kitasatosporales</taxon>
        <taxon>Streptomycetaceae</taxon>
        <taxon>Streptomyces</taxon>
    </lineage>
</organism>
<proteinExistence type="inferred from homology"/>
<evidence type="ECO:0000313" key="9">
    <source>
        <dbReference type="EMBL" id="MEV5504968.1"/>
    </source>
</evidence>
<keyword evidence="5" id="KW-0378">Hydrolase</keyword>
<dbReference type="Proteomes" id="UP001552594">
    <property type="component" value="Unassembled WGS sequence"/>
</dbReference>
<keyword evidence="2" id="KW-1277">Toxin-antitoxin system</keyword>
<dbReference type="PANTHER" id="PTHR38039:SF1">
    <property type="entry name" value="TOXIN YOEB"/>
    <property type="match status" value="1"/>
</dbReference>
<feature type="region of interest" description="Disordered" evidence="8">
    <location>
        <begin position="1"/>
        <end position="20"/>
    </location>
</feature>
<keyword evidence="4" id="KW-0255">Endonuclease</keyword>
<keyword evidence="3" id="KW-0540">Nuclease</keyword>
<dbReference type="EMBL" id="JBFAUK010000001">
    <property type="protein sequence ID" value="MEV5504968.1"/>
    <property type="molecule type" value="Genomic_DNA"/>
</dbReference>
<dbReference type="PANTHER" id="PTHR38039">
    <property type="entry name" value="TOXIN YOEB"/>
    <property type="match status" value="1"/>
</dbReference>
<evidence type="ECO:0000256" key="6">
    <source>
        <dbReference type="ARBA" id="ARBA00030388"/>
    </source>
</evidence>
<evidence type="ECO:0000256" key="8">
    <source>
        <dbReference type="SAM" id="MobiDB-lite"/>
    </source>
</evidence>
<evidence type="ECO:0000256" key="3">
    <source>
        <dbReference type="ARBA" id="ARBA00022722"/>
    </source>
</evidence>
<dbReference type="Gene3D" id="3.30.2310.20">
    <property type="entry name" value="RelE-like"/>
    <property type="match status" value="1"/>
</dbReference>
<protein>
    <recommendedName>
        <fullName evidence="7">Endoribonuclease YoeB</fullName>
    </recommendedName>
    <alternativeName>
        <fullName evidence="6">Putative mRNA interferase YoeB</fullName>
    </alternativeName>
</protein>
<dbReference type="InterPro" id="IPR009614">
    <property type="entry name" value="YoeB_toxin"/>
</dbReference>
<dbReference type="SUPFAM" id="SSF143011">
    <property type="entry name" value="RelE-like"/>
    <property type="match status" value="1"/>
</dbReference>